<evidence type="ECO:0000313" key="1">
    <source>
        <dbReference type="EMBL" id="XBH04964.1"/>
    </source>
</evidence>
<reference evidence="1" key="1">
    <citation type="submission" date="2024-05" db="EMBL/GenBank/DDBJ databases">
        <title>Planctomycetes of the genus Singulisphaera possess chitinolytic capabilities.</title>
        <authorList>
            <person name="Ivanova A."/>
        </authorList>
    </citation>
    <scope>NUCLEOTIDE SEQUENCE</scope>
    <source>
        <strain evidence="1">Ch08T</strain>
    </source>
</reference>
<dbReference type="EMBL" id="CP155447">
    <property type="protein sequence ID" value="XBH04964.1"/>
    <property type="molecule type" value="Genomic_DNA"/>
</dbReference>
<proteinExistence type="predicted"/>
<dbReference type="RefSeq" id="WP_406697770.1">
    <property type="nucleotide sequence ID" value="NZ_CP155447.1"/>
</dbReference>
<evidence type="ECO:0008006" key="2">
    <source>
        <dbReference type="Google" id="ProtNLM"/>
    </source>
</evidence>
<organism evidence="1">
    <name type="scientific">Singulisphaera sp. Ch08</name>
    <dbReference type="NCBI Taxonomy" id="3120278"/>
    <lineage>
        <taxon>Bacteria</taxon>
        <taxon>Pseudomonadati</taxon>
        <taxon>Planctomycetota</taxon>
        <taxon>Planctomycetia</taxon>
        <taxon>Isosphaerales</taxon>
        <taxon>Isosphaeraceae</taxon>
        <taxon>Singulisphaera</taxon>
    </lineage>
</organism>
<gene>
    <name evidence="1" type="ORF">V5E97_02790</name>
</gene>
<accession>A0AAU7CI62</accession>
<dbReference type="AlphaFoldDB" id="A0AAU7CI62"/>
<name>A0AAU7CI62_9BACT</name>
<sequence length="179" mass="19708">MADEIPDSLKAARESLLLGVRLSKQGSYARRAPNPDSLPYFAQAHDLLAELLNEQPDHREALVMMSQISECLMDFSAALSFLARAFDAGEPKSKKLLKRLALLRENATAWRDLGLTPEMLGMLGNHLEAEGVGPAHETLQLTRDWLTANHIGDPEIVVAALERRGAFSDFQVLANVVYG</sequence>
<protein>
    <recommendedName>
        <fullName evidence="2">Tetratricopeptide repeat protein</fullName>
    </recommendedName>
</protein>